<keyword evidence="9" id="KW-1185">Reference proteome</keyword>
<dbReference type="Gene3D" id="1.10.10.60">
    <property type="entry name" value="Homeodomain-like"/>
    <property type="match status" value="1"/>
</dbReference>
<dbReference type="SMART" id="SM00431">
    <property type="entry name" value="SCAN"/>
    <property type="match status" value="1"/>
</dbReference>
<feature type="region of interest" description="Disordered" evidence="5">
    <location>
        <begin position="558"/>
        <end position="594"/>
    </location>
</feature>
<dbReference type="Pfam" id="PF13837">
    <property type="entry name" value="Myb_DNA-bind_4"/>
    <property type="match status" value="1"/>
</dbReference>
<keyword evidence="4" id="KW-0863">Zinc-finger</keyword>
<dbReference type="InterPro" id="IPR044822">
    <property type="entry name" value="Myb_DNA-bind_4"/>
</dbReference>
<keyword evidence="4" id="KW-0479">Metal-binding</keyword>
<comment type="function">
    <text evidence="1">May be involved in transcriptional regulation.</text>
</comment>
<feature type="domain" description="Myb-like" evidence="6">
    <location>
        <begin position="454"/>
        <end position="522"/>
    </location>
</feature>
<dbReference type="GeneID" id="107123816"/>
<sequence length="594" mass="67493">MEEQGPTSVEVLQGAGKAPHTLQAENIREFLQRRPGEQIKQEPEEVSFHQWEDQWQGFLKKLDSPHTARGIPVLLDNKPSPWDDPKAFLASFEQVAEACRWPREEWATRLLPALSGEAEQAFIKLDARDREDYGKVKAAILRGDAINREKQRQHFRCFCYREVEGPRAAYGQLQELCCRWLKFERHSKEQILELLILEQLLTILPLEIQSRVRECGPETCSQAVTLAEDFLLRQQEAQRQEKEVAFEEGCVSFSEASDLDQRSLGPETKEEKEEDGDNSPSAAERWMALDEEGRYLPEDMDLVRPHGSSIWKAEANVSQCCRRVYVSASEERAECGQPDCPSEDGDESLPCVGGLKASSDTAVQTGIDIGEKRHPCPDYRKGLIPKGTGTREKAHKCLVRGKCFPSSSEVGIHQRSHAGEKTYRRLHFCSPPHTCQAGLNVTSPEPSVLFTKMTPRVRGQRWEGKEVVALLNSVKVSPALALLMSSSSQRGQQHWGKIRDRLCSLGFNRTIDQLRSKWKQLKTDFFAAGRPAAEGKERPANVPRYFNRMRALWDAAGRPPFKDRHLPASYRAQRRELERYQEDEEETEAQGPSC</sequence>
<evidence type="ECO:0000256" key="1">
    <source>
        <dbReference type="ARBA" id="ARBA00003767"/>
    </source>
</evidence>
<keyword evidence="3" id="KW-0539">Nucleus</keyword>
<dbReference type="InterPro" id="IPR001005">
    <property type="entry name" value="SANT/Myb"/>
</dbReference>
<dbReference type="PANTHER" id="PTHR45935:SF15">
    <property type="entry name" value="SCAN BOX DOMAIN-CONTAINING PROTEIN"/>
    <property type="match status" value="1"/>
</dbReference>
<name>A0ABM1L9K7_GEKJA</name>
<dbReference type="InterPro" id="IPR013087">
    <property type="entry name" value="Znf_C2H2_type"/>
</dbReference>
<gene>
    <name evidence="10" type="primary">LOC107123816</name>
</gene>
<protein>
    <submittedName>
        <fullName evidence="10">Zinc finger protein 500-like</fullName>
    </submittedName>
</protein>
<comment type="similarity">
    <text evidence="2">Belongs to the krueppel C2H2-type zinc-finger protein family.</text>
</comment>
<evidence type="ECO:0000256" key="5">
    <source>
        <dbReference type="SAM" id="MobiDB-lite"/>
    </source>
</evidence>
<proteinExistence type="inferred from homology"/>
<dbReference type="InterPro" id="IPR038269">
    <property type="entry name" value="SCAN_sf"/>
</dbReference>
<reference evidence="10" key="1">
    <citation type="submission" date="2025-08" db="UniProtKB">
        <authorList>
            <consortium name="RefSeq"/>
        </authorList>
    </citation>
    <scope>IDENTIFICATION</scope>
</reference>
<feature type="region of interest" description="Disordered" evidence="5">
    <location>
        <begin position="256"/>
        <end position="282"/>
    </location>
</feature>
<keyword evidence="4" id="KW-0862">Zinc</keyword>
<dbReference type="Proteomes" id="UP000694871">
    <property type="component" value="Unplaced"/>
</dbReference>
<feature type="domain" description="C2H2-type" evidence="7">
    <location>
        <begin position="395"/>
        <end position="422"/>
    </location>
</feature>
<evidence type="ECO:0000313" key="10">
    <source>
        <dbReference type="RefSeq" id="XP_015282644.1"/>
    </source>
</evidence>
<dbReference type="InterPro" id="IPR003309">
    <property type="entry name" value="SCAN_dom"/>
</dbReference>
<dbReference type="SUPFAM" id="SSF47353">
    <property type="entry name" value="Retrovirus capsid dimerization domain-like"/>
    <property type="match status" value="1"/>
</dbReference>
<dbReference type="RefSeq" id="XP_015282644.1">
    <property type="nucleotide sequence ID" value="XM_015427158.1"/>
</dbReference>
<dbReference type="InterPro" id="IPR050916">
    <property type="entry name" value="SCAN-C2H2_zinc_finger"/>
</dbReference>
<evidence type="ECO:0000313" key="9">
    <source>
        <dbReference type="Proteomes" id="UP000694871"/>
    </source>
</evidence>
<dbReference type="PROSITE" id="PS50804">
    <property type="entry name" value="SCAN_BOX"/>
    <property type="match status" value="1"/>
</dbReference>
<dbReference type="SUPFAM" id="SSF57667">
    <property type="entry name" value="beta-beta-alpha zinc fingers"/>
    <property type="match status" value="1"/>
</dbReference>
<dbReference type="InterPro" id="IPR036236">
    <property type="entry name" value="Znf_C2H2_sf"/>
</dbReference>
<dbReference type="PROSITE" id="PS50090">
    <property type="entry name" value="MYB_LIKE"/>
    <property type="match status" value="1"/>
</dbReference>
<accession>A0ABM1L9K7</accession>
<evidence type="ECO:0000259" key="8">
    <source>
        <dbReference type="PROSITE" id="PS50804"/>
    </source>
</evidence>
<evidence type="ECO:0000259" key="7">
    <source>
        <dbReference type="PROSITE" id="PS50157"/>
    </source>
</evidence>
<dbReference type="Pfam" id="PF02023">
    <property type="entry name" value="SCAN"/>
    <property type="match status" value="1"/>
</dbReference>
<dbReference type="Gene3D" id="3.30.160.60">
    <property type="entry name" value="Classic Zinc Finger"/>
    <property type="match status" value="1"/>
</dbReference>
<evidence type="ECO:0000259" key="6">
    <source>
        <dbReference type="PROSITE" id="PS50090"/>
    </source>
</evidence>
<evidence type="ECO:0000256" key="3">
    <source>
        <dbReference type="ARBA" id="ARBA00023242"/>
    </source>
</evidence>
<dbReference type="PANTHER" id="PTHR45935">
    <property type="entry name" value="PROTEIN ZBED8-RELATED"/>
    <property type="match status" value="1"/>
</dbReference>
<dbReference type="Gene3D" id="1.10.4020.10">
    <property type="entry name" value="DNA breaking-rejoining enzymes"/>
    <property type="match status" value="1"/>
</dbReference>
<dbReference type="PROSITE" id="PS50157">
    <property type="entry name" value="ZINC_FINGER_C2H2_2"/>
    <property type="match status" value="1"/>
</dbReference>
<feature type="domain" description="SCAN box" evidence="8">
    <location>
        <begin position="152"/>
        <end position="230"/>
    </location>
</feature>
<evidence type="ECO:0000256" key="4">
    <source>
        <dbReference type="PROSITE-ProRule" id="PRU00042"/>
    </source>
</evidence>
<evidence type="ECO:0000256" key="2">
    <source>
        <dbReference type="ARBA" id="ARBA00006991"/>
    </source>
</evidence>
<organism evidence="9 10">
    <name type="scientific">Gekko japonicus</name>
    <name type="common">Schlegel's Japanese gecko</name>
    <dbReference type="NCBI Taxonomy" id="146911"/>
    <lineage>
        <taxon>Eukaryota</taxon>
        <taxon>Metazoa</taxon>
        <taxon>Chordata</taxon>
        <taxon>Craniata</taxon>
        <taxon>Vertebrata</taxon>
        <taxon>Euteleostomi</taxon>
        <taxon>Lepidosauria</taxon>
        <taxon>Squamata</taxon>
        <taxon>Bifurcata</taxon>
        <taxon>Gekkota</taxon>
        <taxon>Gekkonidae</taxon>
        <taxon>Gekkoninae</taxon>
        <taxon>Gekko</taxon>
    </lineage>
</organism>